<proteinExistence type="predicted"/>
<name>A0A2B7VA83_9BACI</name>
<keyword evidence="2" id="KW-0808">Transferase</keyword>
<dbReference type="Pfam" id="PF00535">
    <property type="entry name" value="Glycos_transf_2"/>
    <property type="match status" value="1"/>
</dbReference>
<evidence type="ECO:0000259" key="1">
    <source>
        <dbReference type="Pfam" id="PF00535"/>
    </source>
</evidence>
<organism evidence="2 3">
    <name type="scientific">Bacillus toyonensis</name>
    <dbReference type="NCBI Taxonomy" id="155322"/>
    <lineage>
        <taxon>Bacteria</taxon>
        <taxon>Bacillati</taxon>
        <taxon>Bacillota</taxon>
        <taxon>Bacilli</taxon>
        <taxon>Bacillales</taxon>
        <taxon>Bacillaceae</taxon>
        <taxon>Bacillus</taxon>
        <taxon>Bacillus cereus group</taxon>
    </lineage>
</organism>
<feature type="domain" description="Glycosyltransferase 2-like" evidence="1">
    <location>
        <begin position="8"/>
        <end position="54"/>
    </location>
</feature>
<dbReference type="AlphaFoldDB" id="A0A2B7VA83"/>
<sequence length="66" mass="7625">MLTQITISLCMIVKDEEQVIARCLDSVQHIVDEIVIVDTGSTDKTKDIVRKYTANIYDYKWNDNFA</sequence>
<protein>
    <submittedName>
        <fullName evidence="2">Beta 1,4 glucosyltransferase</fullName>
    </submittedName>
</protein>
<reference evidence="2 3" key="1">
    <citation type="submission" date="2017-09" db="EMBL/GenBank/DDBJ databases">
        <title>Large-scale bioinformatics analysis of Bacillus genomes uncovers conserved roles of natural products in bacterial physiology.</title>
        <authorList>
            <consortium name="Agbiome Team Llc"/>
            <person name="Bleich R.M."/>
            <person name="Grubbs K.J."/>
            <person name="Santa Maria K.C."/>
            <person name="Allen S.E."/>
            <person name="Farag S."/>
            <person name="Shank E.A."/>
            <person name="Bowers A."/>
        </authorList>
    </citation>
    <scope>NUCLEOTIDE SEQUENCE [LARGE SCALE GENOMIC DNA]</scope>
    <source>
        <strain evidence="2 3">AFS094862</strain>
    </source>
</reference>
<gene>
    <name evidence="2" type="ORF">CON73_29860</name>
</gene>
<comment type="caution">
    <text evidence="2">The sequence shown here is derived from an EMBL/GenBank/DDBJ whole genome shotgun (WGS) entry which is preliminary data.</text>
</comment>
<dbReference type="GO" id="GO:0016740">
    <property type="term" value="F:transferase activity"/>
    <property type="evidence" value="ECO:0007669"/>
    <property type="project" value="UniProtKB-KW"/>
</dbReference>
<evidence type="ECO:0000313" key="2">
    <source>
        <dbReference type="EMBL" id="PGG81255.1"/>
    </source>
</evidence>
<dbReference type="InterPro" id="IPR029044">
    <property type="entry name" value="Nucleotide-diphossugar_trans"/>
</dbReference>
<accession>A0A2B7VA83</accession>
<dbReference type="InterPro" id="IPR001173">
    <property type="entry name" value="Glyco_trans_2-like"/>
</dbReference>
<dbReference type="Gene3D" id="3.90.550.10">
    <property type="entry name" value="Spore Coat Polysaccharide Biosynthesis Protein SpsA, Chain A"/>
    <property type="match status" value="1"/>
</dbReference>
<dbReference type="SUPFAM" id="SSF53448">
    <property type="entry name" value="Nucleotide-diphospho-sugar transferases"/>
    <property type="match status" value="1"/>
</dbReference>
<feature type="non-terminal residue" evidence="2">
    <location>
        <position position="66"/>
    </location>
</feature>
<dbReference type="EMBL" id="NVOI01000163">
    <property type="protein sequence ID" value="PGG81255.1"/>
    <property type="molecule type" value="Genomic_DNA"/>
</dbReference>
<dbReference type="Proteomes" id="UP000225320">
    <property type="component" value="Unassembled WGS sequence"/>
</dbReference>
<evidence type="ECO:0000313" key="3">
    <source>
        <dbReference type="Proteomes" id="UP000225320"/>
    </source>
</evidence>
<dbReference type="PANTHER" id="PTHR43630">
    <property type="entry name" value="POLY-BETA-1,6-N-ACETYL-D-GLUCOSAMINE SYNTHASE"/>
    <property type="match status" value="1"/>
</dbReference>
<dbReference type="PANTHER" id="PTHR43630:SF2">
    <property type="entry name" value="GLYCOSYLTRANSFERASE"/>
    <property type="match status" value="1"/>
</dbReference>